<dbReference type="EMBL" id="CP068570">
    <property type="protein sequence ID" value="QQZ51812.1"/>
    <property type="molecule type" value="Genomic_DNA"/>
</dbReference>
<protein>
    <submittedName>
        <fullName evidence="1">Uncharacterized protein</fullName>
    </submittedName>
</protein>
<accession>A0A974SBH4</accession>
<dbReference type="Gene3D" id="3.40.50.720">
    <property type="entry name" value="NAD(P)-binding Rossmann-like Domain"/>
    <property type="match status" value="1"/>
</dbReference>
<evidence type="ECO:0000313" key="1">
    <source>
        <dbReference type="EMBL" id="QQZ51812.1"/>
    </source>
</evidence>
<reference evidence="1" key="1">
    <citation type="submission" date="2021-01" db="EMBL/GenBank/DDBJ databases">
        <title>Genome sequence of Phenylobacterium sp. 20VBR1 isolated from a valley glaceir, Ny-Alesund, Svalbard.</title>
        <authorList>
            <person name="Thomas F.A."/>
            <person name="Krishnan K.P."/>
            <person name="Sinha R.K."/>
        </authorList>
    </citation>
    <scope>NUCLEOTIDE SEQUENCE</scope>
    <source>
        <strain evidence="1">20VBR1</strain>
    </source>
</reference>
<proteinExistence type="predicted"/>
<name>A0A974SBH4_9CAUL</name>
<organism evidence="1">
    <name type="scientific">Phenylobacterium glaciei</name>
    <dbReference type="NCBI Taxonomy" id="2803784"/>
    <lineage>
        <taxon>Bacteria</taxon>
        <taxon>Pseudomonadati</taxon>
        <taxon>Pseudomonadota</taxon>
        <taxon>Alphaproteobacteria</taxon>
        <taxon>Caulobacterales</taxon>
        <taxon>Caulobacteraceae</taxon>
        <taxon>Phenylobacterium</taxon>
    </lineage>
</organism>
<sequence>MSAVALMMRDAGHEVSGSDEDVFPRCPPMWRGWASR</sequence>
<dbReference type="AlphaFoldDB" id="A0A974SBH4"/>
<gene>
    <name evidence="1" type="ORF">JKL49_13505</name>
</gene>